<dbReference type="Pfam" id="PF04290">
    <property type="entry name" value="DctQ"/>
    <property type="match status" value="1"/>
</dbReference>
<keyword evidence="3" id="KW-1003">Cell membrane</keyword>
<comment type="subcellular location">
    <subcellularLocation>
        <location evidence="1 9">Cell inner membrane</location>
        <topology evidence="1 9">Multi-pass membrane protein</topology>
    </subcellularLocation>
</comment>
<evidence type="ECO:0000256" key="2">
    <source>
        <dbReference type="ARBA" id="ARBA00022448"/>
    </source>
</evidence>
<dbReference type="InterPro" id="IPR055348">
    <property type="entry name" value="DctQ"/>
</dbReference>
<feature type="transmembrane region" description="Helical" evidence="9">
    <location>
        <begin position="125"/>
        <end position="144"/>
    </location>
</feature>
<evidence type="ECO:0000256" key="7">
    <source>
        <dbReference type="ARBA" id="ARBA00023136"/>
    </source>
</evidence>
<sequence>MGLRLIHRLEENILAILLVFMTFLVFAEVVMRFVFNAGIAWAQEVTLYTAAWFVLFGASYGVKVGAHIGVDVVVKLLPAPLRRWVTLTALAICLVYCALFLLGAYDYISLMYDIGIEMEDVALPKWVALMILPIGFMLLVVRFLELAWKVWRGETEGFHLADEGEESMQLAQELKAEQASAISQTVAADATKDAQEPKS</sequence>
<proteinExistence type="inferred from homology"/>
<evidence type="ECO:0000256" key="9">
    <source>
        <dbReference type="RuleBase" id="RU369079"/>
    </source>
</evidence>
<evidence type="ECO:0000256" key="3">
    <source>
        <dbReference type="ARBA" id="ARBA00022475"/>
    </source>
</evidence>
<evidence type="ECO:0000313" key="12">
    <source>
        <dbReference type="Proteomes" id="UP000242999"/>
    </source>
</evidence>
<dbReference type="OrthoDB" id="9791324at2"/>
<keyword evidence="5 9" id="KW-0812">Transmembrane</keyword>
<dbReference type="RefSeq" id="WP_093311902.1">
    <property type="nucleotide sequence ID" value="NZ_FNYH01000014.1"/>
</dbReference>
<dbReference type="Proteomes" id="UP000242999">
    <property type="component" value="Unassembled WGS sequence"/>
</dbReference>
<comment type="similarity">
    <text evidence="8 9">Belongs to the TRAP transporter small permease family.</text>
</comment>
<keyword evidence="2 9" id="KW-0813">Transport</keyword>
<protein>
    <recommendedName>
        <fullName evidence="9">TRAP transporter small permease protein</fullName>
    </recommendedName>
</protein>
<evidence type="ECO:0000256" key="8">
    <source>
        <dbReference type="ARBA" id="ARBA00038436"/>
    </source>
</evidence>
<feature type="transmembrane region" description="Helical" evidence="9">
    <location>
        <begin position="84"/>
        <end position="105"/>
    </location>
</feature>
<name>A0A1H6UH31_9GAMM</name>
<feature type="domain" description="Tripartite ATP-independent periplasmic transporters DctQ component" evidence="10">
    <location>
        <begin position="21"/>
        <end position="152"/>
    </location>
</feature>
<dbReference type="GO" id="GO:0015740">
    <property type="term" value="P:C4-dicarboxylate transport"/>
    <property type="evidence" value="ECO:0007669"/>
    <property type="project" value="TreeGrafter"/>
</dbReference>
<dbReference type="EMBL" id="FNYH01000014">
    <property type="protein sequence ID" value="SEI87092.1"/>
    <property type="molecule type" value="Genomic_DNA"/>
</dbReference>
<evidence type="ECO:0000256" key="6">
    <source>
        <dbReference type="ARBA" id="ARBA00022989"/>
    </source>
</evidence>
<keyword evidence="4 9" id="KW-0997">Cell inner membrane</keyword>
<gene>
    <name evidence="11" type="ORF">SAMN05421831_11432</name>
</gene>
<dbReference type="AlphaFoldDB" id="A0A1H6UH31"/>
<organism evidence="11 12">
    <name type="scientific">Allopseudospirillum japonicum</name>
    <dbReference type="NCBI Taxonomy" id="64971"/>
    <lineage>
        <taxon>Bacteria</taxon>
        <taxon>Pseudomonadati</taxon>
        <taxon>Pseudomonadota</taxon>
        <taxon>Gammaproteobacteria</taxon>
        <taxon>Oceanospirillales</taxon>
        <taxon>Oceanospirillaceae</taxon>
        <taxon>Allopseudospirillum</taxon>
    </lineage>
</organism>
<keyword evidence="7 9" id="KW-0472">Membrane</keyword>
<dbReference type="STRING" id="64971.SAMN05421831_11432"/>
<evidence type="ECO:0000313" key="11">
    <source>
        <dbReference type="EMBL" id="SEI87092.1"/>
    </source>
</evidence>
<evidence type="ECO:0000259" key="10">
    <source>
        <dbReference type="Pfam" id="PF04290"/>
    </source>
</evidence>
<accession>A0A1H6UH31</accession>
<dbReference type="PANTHER" id="PTHR35011">
    <property type="entry name" value="2,3-DIKETO-L-GULONATE TRAP TRANSPORTER SMALL PERMEASE PROTEIN YIAM"/>
    <property type="match status" value="1"/>
</dbReference>
<dbReference type="GO" id="GO:0022857">
    <property type="term" value="F:transmembrane transporter activity"/>
    <property type="evidence" value="ECO:0007669"/>
    <property type="project" value="UniProtKB-UniRule"/>
</dbReference>
<evidence type="ECO:0000256" key="4">
    <source>
        <dbReference type="ARBA" id="ARBA00022519"/>
    </source>
</evidence>
<keyword evidence="12" id="KW-1185">Reference proteome</keyword>
<keyword evidence="6 9" id="KW-1133">Transmembrane helix</keyword>
<comment type="function">
    <text evidence="9">Part of the tripartite ATP-independent periplasmic (TRAP) transport system.</text>
</comment>
<feature type="transmembrane region" description="Helical" evidence="9">
    <location>
        <begin position="47"/>
        <end position="72"/>
    </location>
</feature>
<comment type="subunit">
    <text evidence="9">The complex comprises the extracytoplasmic solute receptor protein and the two transmembrane proteins.</text>
</comment>
<dbReference type="InterPro" id="IPR007387">
    <property type="entry name" value="TRAP_DctQ"/>
</dbReference>
<dbReference type="PANTHER" id="PTHR35011:SF2">
    <property type="entry name" value="2,3-DIKETO-L-GULONATE TRAP TRANSPORTER SMALL PERMEASE PROTEIN YIAM"/>
    <property type="match status" value="1"/>
</dbReference>
<evidence type="ECO:0000256" key="5">
    <source>
        <dbReference type="ARBA" id="ARBA00022692"/>
    </source>
</evidence>
<feature type="transmembrane region" description="Helical" evidence="9">
    <location>
        <begin position="12"/>
        <end position="35"/>
    </location>
</feature>
<reference evidence="12" key="1">
    <citation type="submission" date="2016-10" db="EMBL/GenBank/DDBJ databases">
        <authorList>
            <person name="Varghese N."/>
            <person name="Submissions S."/>
        </authorList>
    </citation>
    <scope>NUCLEOTIDE SEQUENCE [LARGE SCALE GENOMIC DNA]</scope>
    <source>
        <strain evidence="12">DSM 7165</strain>
    </source>
</reference>
<dbReference type="GO" id="GO:0005886">
    <property type="term" value="C:plasma membrane"/>
    <property type="evidence" value="ECO:0007669"/>
    <property type="project" value="UniProtKB-SubCell"/>
</dbReference>
<evidence type="ECO:0000256" key="1">
    <source>
        <dbReference type="ARBA" id="ARBA00004429"/>
    </source>
</evidence>